<dbReference type="RefSeq" id="WP_281999127.1">
    <property type="nucleotide sequence ID" value="NZ_AP027151.1"/>
</dbReference>
<dbReference type="Gene3D" id="2.30.42.10">
    <property type="match status" value="1"/>
</dbReference>
<dbReference type="Pfam" id="PF19238">
    <property type="entry name" value="Radical_SAM_2"/>
    <property type="match status" value="1"/>
</dbReference>
<dbReference type="Pfam" id="PF04459">
    <property type="entry name" value="DUF512"/>
    <property type="match status" value="1"/>
</dbReference>
<dbReference type="EMBL" id="AP027151">
    <property type="protein sequence ID" value="BDV43016.1"/>
    <property type="molecule type" value="Genomic_DNA"/>
</dbReference>
<dbReference type="InterPro" id="IPR013785">
    <property type="entry name" value="Aldolase_TIM"/>
</dbReference>
<evidence type="ECO:0000313" key="2">
    <source>
        <dbReference type="EMBL" id="BDV43016.1"/>
    </source>
</evidence>
<proteinExistence type="predicted"/>
<dbReference type="PROSITE" id="PS50106">
    <property type="entry name" value="PDZ"/>
    <property type="match status" value="1"/>
</dbReference>
<evidence type="ECO:0000259" key="1">
    <source>
        <dbReference type="PROSITE" id="PS50106"/>
    </source>
</evidence>
<dbReference type="InterPro" id="IPR007549">
    <property type="entry name" value="DUF512"/>
</dbReference>
<dbReference type="InterPro" id="IPR045375">
    <property type="entry name" value="Put_radical_SAM-like_N"/>
</dbReference>
<reference evidence="2 3" key="1">
    <citation type="submission" date="2022-12" db="EMBL/GenBank/DDBJ databases">
        <title>Polyphasic characterization of Geotalea uranireducens NIT-SL11 newly isolated from a complex of sewage sludge and microbially reduced graphene oxide.</title>
        <authorList>
            <person name="Xie L."/>
            <person name="Yoshida N."/>
            <person name="Meng L."/>
        </authorList>
    </citation>
    <scope>NUCLEOTIDE SEQUENCE [LARGE SCALE GENOMIC DNA]</scope>
    <source>
        <strain evidence="2 3">NIT-SL11</strain>
    </source>
</reference>
<dbReference type="InterPro" id="IPR058240">
    <property type="entry name" value="rSAM_sf"/>
</dbReference>
<sequence length="437" mass="48081">MSGLLVESVVPGSIAEEMEIEPGDRLLAINGQPLRDIIDYNYYTADEEMVLDLRKPSGEEWEIEIERDSGEPLGLIFAAPTPTQCGNKCVFCFVHQLPKGLRRPLYVKDEDYRLSFLYGNYVTLSNIGRDELARIIEQRLSPLYISVHATNPALREQLLGRTGILPILSVMEELAAARITMHTQVVLCPGLNDGAELERTVNDLAALRPWVASLAIVPVGLTSHRQGLPDLQPVTAAYAERFIDRWQPEAVRLAKRFGEPFLFLADEFFIKAGVPFPPLAGYGDLPQIENGVGMIPLFLDQANRVLRRARPLKPITVTAATGESPYRYLADFLAGLSQKTGCTVVPVAIPNRLFGETVTVTGLVAGRDIIAELAERELGAAVVIPDVMLKEGEGVFLDDLTVADLEVALHTRVVVAEATPAGIYDMLRQLAKDSSRR</sequence>
<name>A0ABM8EKP6_9BACT</name>
<dbReference type="Gene3D" id="3.20.20.70">
    <property type="entry name" value="Aldolase class I"/>
    <property type="match status" value="1"/>
</dbReference>
<dbReference type="SUPFAM" id="SSF50156">
    <property type="entry name" value="PDZ domain-like"/>
    <property type="match status" value="1"/>
</dbReference>
<feature type="domain" description="PDZ" evidence="1">
    <location>
        <begin position="1"/>
        <end position="69"/>
    </location>
</feature>
<dbReference type="InterPro" id="IPR036034">
    <property type="entry name" value="PDZ_sf"/>
</dbReference>
<organism evidence="2 3">
    <name type="scientific">Geotalea uraniireducens</name>
    <dbReference type="NCBI Taxonomy" id="351604"/>
    <lineage>
        <taxon>Bacteria</taxon>
        <taxon>Pseudomonadati</taxon>
        <taxon>Thermodesulfobacteriota</taxon>
        <taxon>Desulfuromonadia</taxon>
        <taxon>Geobacterales</taxon>
        <taxon>Geobacteraceae</taxon>
        <taxon>Geotalea</taxon>
    </lineage>
</organism>
<gene>
    <name evidence="2" type="ORF">GURASL_19390</name>
</gene>
<protein>
    <submittedName>
        <fullName evidence="2">(Fe-S)-binding protein</fullName>
    </submittedName>
</protein>
<evidence type="ECO:0000313" key="3">
    <source>
        <dbReference type="Proteomes" id="UP001317705"/>
    </source>
</evidence>
<accession>A0ABM8EKP6</accession>
<dbReference type="Proteomes" id="UP001317705">
    <property type="component" value="Chromosome"/>
</dbReference>
<dbReference type="SUPFAM" id="SSF102114">
    <property type="entry name" value="Radical SAM enzymes"/>
    <property type="match status" value="1"/>
</dbReference>
<dbReference type="Pfam" id="PF17820">
    <property type="entry name" value="PDZ_6"/>
    <property type="match status" value="1"/>
</dbReference>
<dbReference type="InterPro" id="IPR001478">
    <property type="entry name" value="PDZ"/>
</dbReference>
<dbReference type="InterPro" id="IPR041489">
    <property type="entry name" value="PDZ_6"/>
</dbReference>
<keyword evidence="3" id="KW-1185">Reference proteome</keyword>